<dbReference type="Pfam" id="PF05368">
    <property type="entry name" value="NmrA"/>
    <property type="match status" value="1"/>
</dbReference>
<evidence type="ECO:0000259" key="3">
    <source>
        <dbReference type="Pfam" id="PF05368"/>
    </source>
</evidence>
<dbReference type="AlphaFoldDB" id="A0AAN6MCA1"/>
<dbReference type="Gene3D" id="3.90.25.10">
    <property type="entry name" value="UDP-galactose 4-epimerase, domain 1"/>
    <property type="match status" value="1"/>
</dbReference>
<evidence type="ECO:0000313" key="4">
    <source>
        <dbReference type="EMBL" id="KAK3897388.1"/>
    </source>
</evidence>
<dbReference type="PANTHER" id="PTHR42748:SF31">
    <property type="entry name" value="NMRA-LIKE DOMAIN-CONTAINING PROTEIN-RELATED"/>
    <property type="match status" value="1"/>
</dbReference>
<comment type="similarity">
    <text evidence="1">Belongs to the NmrA-type oxidoreductase family.</text>
</comment>
<dbReference type="Proteomes" id="UP001303889">
    <property type="component" value="Unassembled WGS sequence"/>
</dbReference>
<keyword evidence="2" id="KW-0521">NADP</keyword>
<name>A0AAN6MCA1_9PEZI</name>
<keyword evidence="5" id="KW-1185">Reference proteome</keyword>
<gene>
    <name evidence="4" type="ORF">C8A05DRAFT_39059</name>
</gene>
<dbReference type="CDD" id="cd05251">
    <property type="entry name" value="NmrA_like_SDR_a"/>
    <property type="match status" value="1"/>
</dbReference>
<evidence type="ECO:0000313" key="5">
    <source>
        <dbReference type="Proteomes" id="UP001303889"/>
    </source>
</evidence>
<dbReference type="InterPro" id="IPR051164">
    <property type="entry name" value="NmrA-like_oxidored"/>
</dbReference>
<reference evidence="4" key="1">
    <citation type="journal article" date="2023" name="Mol. Phylogenet. Evol.">
        <title>Genome-scale phylogeny and comparative genomics of the fungal order Sordariales.</title>
        <authorList>
            <person name="Hensen N."/>
            <person name="Bonometti L."/>
            <person name="Westerberg I."/>
            <person name="Brannstrom I.O."/>
            <person name="Guillou S."/>
            <person name="Cros-Aarteil S."/>
            <person name="Calhoun S."/>
            <person name="Haridas S."/>
            <person name="Kuo A."/>
            <person name="Mondo S."/>
            <person name="Pangilinan J."/>
            <person name="Riley R."/>
            <person name="LaButti K."/>
            <person name="Andreopoulos B."/>
            <person name="Lipzen A."/>
            <person name="Chen C."/>
            <person name="Yan M."/>
            <person name="Daum C."/>
            <person name="Ng V."/>
            <person name="Clum A."/>
            <person name="Steindorff A."/>
            <person name="Ohm R.A."/>
            <person name="Martin F."/>
            <person name="Silar P."/>
            <person name="Natvig D.O."/>
            <person name="Lalanne C."/>
            <person name="Gautier V."/>
            <person name="Ament-Velasquez S.L."/>
            <person name="Kruys A."/>
            <person name="Hutchinson M.I."/>
            <person name="Powell A.J."/>
            <person name="Barry K."/>
            <person name="Miller A.N."/>
            <person name="Grigoriev I.V."/>
            <person name="Debuchy R."/>
            <person name="Gladieux P."/>
            <person name="Hiltunen Thoren M."/>
            <person name="Johannesson H."/>
        </authorList>
    </citation>
    <scope>NUCLEOTIDE SEQUENCE</scope>
    <source>
        <strain evidence="4">CBS 103.79</strain>
    </source>
</reference>
<dbReference type="InterPro" id="IPR036291">
    <property type="entry name" value="NAD(P)-bd_dom_sf"/>
</dbReference>
<evidence type="ECO:0000256" key="2">
    <source>
        <dbReference type="ARBA" id="ARBA00022857"/>
    </source>
</evidence>
<proteinExistence type="inferred from homology"/>
<evidence type="ECO:0000256" key="1">
    <source>
        <dbReference type="ARBA" id="ARBA00006328"/>
    </source>
</evidence>
<protein>
    <recommendedName>
        <fullName evidence="3">NmrA-like domain-containing protein</fullName>
    </recommendedName>
</protein>
<dbReference type="GO" id="GO:0005634">
    <property type="term" value="C:nucleus"/>
    <property type="evidence" value="ECO:0007669"/>
    <property type="project" value="TreeGrafter"/>
</dbReference>
<reference evidence="4" key="2">
    <citation type="submission" date="2023-05" db="EMBL/GenBank/DDBJ databases">
        <authorList>
            <consortium name="Lawrence Berkeley National Laboratory"/>
            <person name="Steindorff A."/>
            <person name="Hensen N."/>
            <person name="Bonometti L."/>
            <person name="Westerberg I."/>
            <person name="Brannstrom I.O."/>
            <person name="Guillou S."/>
            <person name="Cros-Aarteil S."/>
            <person name="Calhoun S."/>
            <person name="Haridas S."/>
            <person name="Kuo A."/>
            <person name="Mondo S."/>
            <person name="Pangilinan J."/>
            <person name="Riley R."/>
            <person name="Labutti K."/>
            <person name="Andreopoulos B."/>
            <person name="Lipzen A."/>
            <person name="Chen C."/>
            <person name="Yanf M."/>
            <person name="Daum C."/>
            <person name="Ng V."/>
            <person name="Clum A."/>
            <person name="Ohm R."/>
            <person name="Martin F."/>
            <person name="Silar P."/>
            <person name="Natvig D."/>
            <person name="Lalanne C."/>
            <person name="Gautier V."/>
            <person name="Ament-Velasquez S.L."/>
            <person name="Kruys A."/>
            <person name="Hutchinson M.I."/>
            <person name="Powell A.J."/>
            <person name="Barry K."/>
            <person name="Miller A.N."/>
            <person name="Grigoriev I.V."/>
            <person name="Debuchy R."/>
            <person name="Gladieux P."/>
            <person name="Thoren M.H."/>
            <person name="Johannesson H."/>
        </authorList>
    </citation>
    <scope>NUCLEOTIDE SEQUENCE</scope>
    <source>
        <strain evidence="4">CBS 103.79</strain>
    </source>
</reference>
<feature type="domain" description="NmrA-like" evidence="3">
    <location>
        <begin position="1"/>
        <end position="296"/>
    </location>
</feature>
<dbReference type="Gene3D" id="3.40.50.720">
    <property type="entry name" value="NAD(P)-binding Rossmann-like Domain"/>
    <property type="match status" value="1"/>
</dbReference>
<organism evidence="4 5">
    <name type="scientific">Staphylotrichum tortipilum</name>
    <dbReference type="NCBI Taxonomy" id="2831512"/>
    <lineage>
        <taxon>Eukaryota</taxon>
        <taxon>Fungi</taxon>
        <taxon>Dikarya</taxon>
        <taxon>Ascomycota</taxon>
        <taxon>Pezizomycotina</taxon>
        <taxon>Sordariomycetes</taxon>
        <taxon>Sordariomycetidae</taxon>
        <taxon>Sordariales</taxon>
        <taxon>Chaetomiaceae</taxon>
        <taxon>Staphylotrichum</taxon>
    </lineage>
</organism>
<comment type="caution">
    <text evidence="4">The sequence shown here is derived from an EMBL/GenBank/DDBJ whole genome shotgun (WGS) entry which is preliminary data.</text>
</comment>
<dbReference type="InterPro" id="IPR008030">
    <property type="entry name" value="NmrA-like"/>
</dbReference>
<accession>A0AAN6MCA1</accession>
<dbReference type="PANTHER" id="PTHR42748">
    <property type="entry name" value="NITROGEN METABOLITE REPRESSION PROTEIN NMRA FAMILY MEMBER"/>
    <property type="match status" value="1"/>
</dbReference>
<sequence length="303" mass="32909">MSKLITVFGATGNQGGSVIRQILADAVLSKEFKIRGITRDTSKPAAQALAKQGVELKTADLSSKASVAEAVAGANTVFLVTNYWETMNPDTEFSQGKTVADAAKEAGVSQLIFSSLLNVTETSGGRLTHVPHFDAKAKVEQYIRSTGIRSTFVLPGYFMSNYLGMLRKGEDGSYTLAYPVGPESKFPLLDAAEDFGKFVTPALRNPAGLNGKQILAATDYYTPGRILAEFEEVTGKKANFAQLSAEQYKSFLPPAMADEYLENHLFIENPGYFNGASLKESLDLLTEKPTTWKEFVKKTAAFQ</sequence>
<dbReference type="EMBL" id="MU856179">
    <property type="protein sequence ID" value="KAK3897388.1"/>
    <property type="molecule type" value="Genomic_DNA"/>
</dbReference>
<dbReference type="SUPFAM" id="SSF51735">
    <property type="entry name" value="NAD(P)-binding Rossmann-fold domains"/>
    <property type="match status" value="1"/>
</dbReference>